<protein>
    <submittedName>
        <fullName evidence="2">Uncharacterized protein</fullName>
    </submittedName>
</protein>
<comment type="caution">
    <text evidence="2">The sequence shown here is derived from an EMBL/GenBank/DDBJ whole genome shotgun (WGS) entry which is preliminary data.</text>
</comment>
<evidence type="ECO:0000256" key="1">
    <source>
        <dbReference type="SAM" id="MobiDB-lite"/>
    </source>
</evidence>
<name>A0A9N8K8D2_9PEZI</name>
<keyword evidence="3" id="KW-1185">Reference proteome</keyword>
<dbReference type="Proteomes" id="UP000714618">
    <property type="component" value="Unassembled WGS sequence"/>
</dbReference>
<reference evidence="2" key="1">
    <citation type="submission" date="2020-06" db="EMBL/GenBank/DDBJ databases">
        <authorList>
            <person name="Onetto C."/>
        </authorList>
    </citation>
    <scope>NUCLEOTIDE SEQUENCE</scope>
</reference>
<feature type="compositionally biased region" description="Polar residues" evidence="1">
    <location>
        <begin position="137"/>
        <end position="150"/>
    </location>
</feature>
<organism evidence="2 3">
    <name type="scientific">Aureobasidium mustum</name>
    <dbReference type="NCBI Taxonomy" id="2773714"/>
    <lineage>
        <taxon>Eukaryota</taxon>
        <taxon>Fungi</taxon>
        <taxon>Dikarya</taxon>
        <taxon>Ascomycota</taxon>
        <taxon>Pezizomycotina</taxon>
        <taxon>Dothideomycetes</taxon>
        <taxon>Dothideomycetidae</taxon>
        <taxon>Dothideales</taxon>
        <taxon>Saccotheciaceae</taxon>
        <taxon>Aureobasidium</taxon>
    </lineage>
</organism>
<accession>A0A9N8K8D2</accession>
<sequence length="180" mass="20493">MTPSSDNSSSASTGQKKFVELKVYVPCVEVNGRRLISYNGEIFGRAQHAIGYPLDVQQEDEQLYQDDFSGFPKSYRLNGNNDTVPQDDIQSEQTSAATLPDGNNDTKIFSRRYQHTAEFMPSFKPTTPKKRPIDPYSVQQLSQQSPTTTEPMRPKKRRISSPDTEQKKANHPSRPRDFEF</sequence>
<evidence type="ECO:0000313" key="3">
    <source>
        <dbReference type="Proteomes" id="UP000714618"/>
    </source>
</evidence>
<dbReference type="AlphaFoldDB" id="A0A9N8K8D2"/>
<feature type="compositionally biased region" description="Basic and acidic residues" evidence="1">
    <location>
        <begin position="164"/>
        <end position="180"/>
    </location>
</feature>
<gene>
    <name evidence="2" type="ORF">AWRI4233_LOCUS9529</name>
</gene>
<evidence type="ECO:0000313" key="2">
    <source>
        <dbReference type="EMBL" id="CAD0100704.1"/>
    </source>
</evidence>
<dbReference type="OrthoDB" id="3863974at2759"/>
<proteinExistence type="predicted"/>
<feature type="region of interest" description="Disordered" evidence="1">
    <location>
        <begin position="120"/>
        <end position="180"/>
    </location>
</feature>
<dbReference type="EMBL" id="CAIJEO010000012">
    <property type="protein sequence ID" value="CAD0100704.1"/>
    <property type="molecule type" value="Genomic_DNA"/>
</dbReference>